<proteinExistence type="predicted"/>
<dbReference type="PANTHER" id="PTHR21525">
    <property type="entry name" value="MOTILE SPERM PROTEIN"/>
    <property type="match status" value="1"/>
</dbReference>
<feature type="region of interest" description="Disordered" evidence="1">
    <location>
        <begin position="115"/>
        <end position="146"/>
    </location>
</feature>
<feature type="region of interest" description="Disordered" evidence="1">
    <location>
        <begin position="38"/>
        <end position="100"/>
    </location>
</feature>
<dbReference type="AlphaFoldDB" id="A0AAV5URU1"/>
<feature type="compositionally biased region" description="Basic and acidic residues" evidence="1">
    <location>
        <begin position="38"/>
        <end position="83"/>
    </location>
</feature>
<evidence type="ECO:0000256" key="1">
    <source>
        <dbReference type="SAM" id="MobiDB-lite"/>
    </source>
</evidence>
<gene>
    <name evidence="2" type="ORF">PFISCL1PPCAC_705</name>
</gene>
<feature type="compositionally biased region" description="Basic and acidic residues" evidence="1">
    <location>
        <begin position="137"/>
        <end position="146"/>
    </location>
</feature>
<keyword evidence="3" id="KW-1185">Reference proteome</keyword>
<dbReference type="PANTHER" id="PTHR21525:SF9">
    <property type="entry name" value="CHANNEL_COLICIN DOMAIN-CONTAINING PROTEIN"/>
    <property type="match status" value="1"/>
</dbReference>
<feature type="non-terminal residue" evidence="2">
    <location>
        <position position="1"/>
    </location>
</feature>
<organism evidence="2 3">
    <name type="scientific">Pristionchus fissidentatus</name>
    <dbReference type="NCBI Taxonomy" id="1538716"/>
    <lineage>
        <taxon>Eukaryota</taxon>
        <taxon>Metazoa</taxon>
        <taxon>Ecdysozoa</taxon>
        <taxon>Nematoda</taxon>
        <taxon>Chromadorea</taxon>
        <taxon>Rhabditida</taxon>
        <taxon>Rhabditina</taxon>
        <taxon>Diplogasteromorpha</taxon>
        <taxon>Diplogasteroidea</taxon>
        <taxon>Neodiplogasteridae</taxon>
        <taxon>Pristionchus</taxon>
    </lineage>
</organism>
<evidence type="ECO:0000313" key="2">
    <source>
        <dbReference type="EMBL" id="GMT09408.1"/>
    </source>
</evidence>
<reference evidence="2" key="1">
    <citation type="submission" date="2023-10" db="EMBL/GenBank/DDBJ databases">
        <title>Genome assembly of Pristionchus species.</title>
        <authorList>
            <person name="Yoshida K."/>
            <person name="Sommer R.J."/>
        </authorList>
    </citation>
    <scope>NUCLEOTIDE SEQUENCE</scope>
    <source>
        <strain evidence="2">RS5133</strain>
    </source>
</reference>
<dbReference type="EMBL" id="BTSY01000001">
    <property type="protein sequence ID" value="GMT09408.1"/>
    <property type="molecule type" value="Genomic_DNA"/>
</dbReference>
<evidence type="ECO:0000313" key="3">
    <source>
        <dbReference type="Proteomes" id="UP001432322"/>
    </source>
</evidence>
<name>A0AAV5URU1_9BILA</name>
<accession>A0AAV5URU1</accession>
<dbReference type="Proteomes" id="UP001432322">
    <property type="component" value="Unassembled WGS sequence"/>
</dbReference>
<comment type="caution">
    <text evidence="2">The sequence shown here is derived from an EMBL/GenBank/DDBJ whole genome shotgun (WGS) entry which is preliminary data.</text>
</comment>
<protein>
    <submittedName>
        <fullName evidence="2">Uncharacterized protein</fullName>
    </submittedName>
</protein>
<sequence length="491" mass="54068">LSSNSFCRMLVLSGNAGVLRIDEETEYLNKYRDAKLLRERRQAMEDTREKRKKMREEQEVREKEEEERRQKDEEEMREMEGRCTVDQPTSLPRRKRESALIRRRRAKIAEIRAKMREMKGEEKENGEEGENGVPVEGSKKKENEKEKKKKLERLLNFFGDAASAVSSGCKNSKGVFRQMNKKGKPIYEWVSGGNFGMRQINMKGKKAIFKPQKTAASSAANGIGKACLVAALALDAIEIGCAIREDYKAGTKHNTVHTVSGVAGGWAGAVPGAMGGAALGSVVPVAGSLVGGIIGGVVGSFGGGFFARKIAVTLMPAPEKNDEDTVEKVEESAQSEKLAINFELVPEYEVRGVEVGETTVIAGDEMAEEAVDLIDFEERTEKEEGEGINAVEKRIMINETQCGSVSQNEAEAARLINKLLLDYVNGGKLNARRFNGRGKRYSIKPRTRIVNIASESSISPVTSISDRIGIVEAGEKMERTEEPQLFGLSVL</sequence>